<dbReference type="InterPro" id="IPR045010">
    <property type="entry name" value="MDR_fam"/>
</dbReference>
<protein>
    <submittedName>
        <fullName evidence="3">NADP-dependent oxidoreductase</fullName>
    </submittedName>
</protein>
<dbReference type="InterPro" id="IPR036291">
    <property type="entry name" value="NAD(P)-bd_dom_sf"/>
</dbReference>
<dbReference type="InterPro" id="IPR011032">
    <property type="entry name" value="GroES-like_sf"/>
</dbReference>
<evidence type="ECO:0000313" key="4">
    <source>
        <dbReference type="Proteomes" id="UP001629953"/>
    </source>
</evidence>
<dbReference type="Gene3D" id="3.40.50.720">
    <property type="entry name" value="NAD(P)-binding Rossmann-like Domain"/>
    <property type="match status" value="1"/>
</dbReference>
<evidence type="ECO:0000256" key="1">
    <source>
        <dbReference type="ARBA" id="ARBA00023002"/>
    </source>
</evidence>
<dbReference type="EMBL" id="JBEQCT010000013">
    <property type="protein sequence ID" value="MFM2486933.1"/>
    <property type="molecule type" value="Genomic_DNA"/>
</dbReference>
<dbReference type="InterPro" id="IPR013149">
    <property type="entry name" value="ADH-like_C"/>
</dbReference>
<evidence type="ECO:0000259" key="2">
    <source>
        <dbReference type="SMART" id="SM00829"/>
    </source>
</evidence>
<dbReference type="SMART" id="SM00829">
    <property type="entry name" value="PKS_ER"/>
    <property type="match status" value="1"/>
</dbReference>
<name>A0ABW9GDU1_9GAMM</name>
<comment type="caution">
    <text evidence="3">The sequence shown here is derived from an EMBL/GenBank/DDBJ whole genome shotgun (WGS) entry which is preliminary data.</text>
</comment>
<keyword evidence="1" id="KW-0560">Oxidoreductase</keyword>
<dbReference type="CDD" id="cd05288">
    <property type="entry name" value="PGDH"/>
    <property type="match status" value="1"/>
</dbReference>
<dbReference type="PANTHER" id="PTHR43205:SF7">
    <property type="entry name" value="PROSTAGLANDIN REDUCTASE 1"/>
    <property type="match status" value="1"/>
</dbReference>
<dbReference type="Proteomes" id="UP001629953">
    <property type="component" value="Unassembled WGS sequence"/>
</dbReference>
<feature type="domain" description="Enoyl reductase (ER)" evidence="2">
    <location>
        <begin position="22"/>
        <end position="339"/>
    </location>
</feature>
<dbReference type="Pfam" id="PF16884">
    <property type="entry name" value="ADH_N_2"/>
    <property type="match status" value="1"/>
</dbReference>
<dbReference type="SUPFAM" id="SSF51735">
    <property type="entry name" value="NAD(P)-binding Rossmann-fold domains"/>
    <property type="match status" value="1"/>
</dbReference>
<proteinExistence type="predicted"/>
<dbReference type="RefSeq" id="WP_408625233.1">
    <property type="nucleotide sequence ID" value="NZ_JBEQCT010000013.1"/>
</dbReference>
<dbReference type="Pfam" id="PF00107">
    <property type="entry name" value="ADH_zinc_N"/>
    <property type="match status" value="1"/>
</dbReference>
<evidence type="ECO:0000313" key="3">
    <source>
        <dbReference type="EMBL" id="MFM2486933.1"/>
    </source>
</evidence>
<sequence>MTQQATVNRQWLLASRPHGAPTRENFKLVEQPLPDVAQGQLLLRIVYLSLDPYMRGRMSDAESYAAPVALGDVMVGGTVAQVAKSNHPDFAVGDWVLSYSGWQDYAISDGSGLFNLGADPEHPSYALGILGMPGFTGYMGLLDIGQPQAGETIVVAAATGPVGATVGQVGKLKGCRVVGVAGGPDKCQHALENLGFDACIDHRAEDFAEQLKAACPDGIDVYFENVGGKVFDAVLPLLNTSARIPVCGLVSQYNATQLPDGPDRLSLLVATLLKKRARMQGFIIFDDYGSHFGEFYQQMGEWLAQGKIHYKEQIVEGFEQAPEAFADLLEGRNFGKMVIQVGESA</sequence>
<dbReference type="InterPro" id="IPR020843">
    <property type="entry name" value="ER"/>
</dbReference>
<dbReference type="InterPro" id="IPR041694">
    <property type="entry name" value="ADH_N_2"/>
</dbReference>
<dbReference type="Gene3D" id="3.90.180.10">
    <property type="entry name" value="Medium-chain alcohol dehydrogenases, catalytic domain"/>
    <property type="match status" value="1"/>
</dbReference>
<dbReference type="SUPFAM" id="SSF50129">
    <property type="entry name" value="GroES-like"/>
    <property type="match status" value="1"/>
</dbReference>
<accession>A0ABW9GDU1</accession>
<keyword evidence="4" id="KW-1185">Reference proteome</keyword>
<gene>
    <name evidence="3" type="ORF">ABUE30_18025</name>
</gene>
<dbReference type="PANTHER" id="PTHR43205">
    <property type="entry name" value="PROSTAGLANDIN REDUCTASE"/>
    <property type="match status" value="1"/>
</dbReference>
<organism evidence="3 4">
    <name type="scientific">Celerinatantimonas yamalensis</name>
    <dbReference type="NCBI Taxonomy" id="559956"/>
    <lineage>
        <taxon>Bacteria</taxon>
        <taxon>Pseudomonadati</taxon>
        <taxon>Pseudomonadota</taxon>
        <taxon>Gammaproteobacteria</taxon>
        <taxon>Celerinatantimonadaceae</taxon>
        <taxon>Celerinatantimonas</taxon>
    </lineage>
</organism>
<reference evidence="3 4" key="1">
    <citation type="journal article" date="2013" name="Int. J. Syst. Evol. Microbiol.">
        <title>Celerinatantimonas yamalensis sp. nov., a cold-adapted diazotrophic bacterium from a cold permafrost brine.</title>
        <authorList>
            <person name="Shcherbakova V."/>
            <person name="Chuvilskaya N."/>
            <person name="Rivkina E."/>
            <person name="Demidov N."/>
            <person name="Uchaeva V."/>
            <person name="Suetin S."/>
            <person name="Suzina N."/>
            <person name="Gilichinsky D."/>
        </authorList>
    </citation>
    <scope>NUCLEOTIDE SEQUENCE [LARGE SCALE GENOMIC DNA]</scope>
    <source>
        <strain evidence="3 4">C7</strain>
    </source>
</reference>